<protein>
    <submittedName>
        <fullName evidence="1">Uncharacterized protein</fullName>
    </submittedName>
</protein>
<reference evidence="1 2" key="2">
    <citation type="journal article" date="2022" name="Mol. Ecol. Resour.">
        <title>The genomes of chicory, endive, great burdock and yacon provide insights into Asteraceae paleo-polyploidization history and plant inulin production.</title>
        <authorList>
            <person name="Fan W."/>
            <person name="Wang S."/>
            <person name="Wang H."/>
            <person name="Wang A."/>
            <person name="Jiang F."/>
            <person name="Liu H."/>
            <person name="Zhao H."/>
            <person name="Xu D."/>
            <person name="Zhang Y."/>
        </authorList>
    </citation>
    <scope>NUCLEOTIDE SEQUENCE [LARGE SCALE GENOMIC DNA]</scope>
    <source>
        <strain evidence="2">cv. Yunnan</strain>
        <tissue evidence="1">Leaves</tissue>
    </source>
</reference>
<gene>
    <name evidence="1" type="ORF">L1987_73254</name>
</gene>
<evidence type="ECO:0000313" key="2">
    <source>
        <dbReference type="Proteomes" id="UP001056120"/>
    </source>
</evidence>
<proteinExistence type="predicted"/>
<accession>A0ACB8ZZY7</accession>
<keyword evidence="2" id="KW-1185">Reference proteome</keyword>
<sequence length="166" mass="18541">MVIFNCPIIDLSFPRGFWPPKLHTLLLGGLKKPIVEWSPQNFPNSLVNVTLRCLPEEEDDVSRCSQLSHLLPSSLISLGIIGSLKLKSLSVGVQHLTSLQHLYLWGCPKMKYLPEILLPSLLSLRINECPNLGGRCSRKGSYWSRISHIPCILVDTGSTSVIKLRD</sequence>
<dbReference type="EMBL" id="CM042042">
    <property type="protein sequence ID" value="KAI3703296.1"/>
    <property type="molecule type" value="Genomic_DNA"/>
</dbReference>
<evidence type="ECO:0000313" key="1">
    <source>
        <dbReference type="EMBL" id="KAI3703296.1"/>
    </source>
</evidence>
<dbReference type="Proteomes" id="UP001056120">
    <property type="component" value="Linkage Group LG25"/>
</dbReference>
<reference evidence="2" key="1">
    <citation type="journal article" date="2022" name="Mol. Ecol. Resour.">
        <title>The genomes of chicory, endive, great burdock and yacon provide insights into Asteraceae palaeo-polyploidization history and plant inulin production.</title>
        <authorList>
            <person name="Fan W."/>
            <person name="Wang S."/>
            <person name="Wang H."/>
            <person name="Wang A."/>
            <person name="Jiang F."/>
            <person name="Liu H."/>
            <person name="Zhao H."/>
            <person name="Xu D."/>
            <person name="Zhang Y."/>
        </authorList>
    </citation>
    <scope>NUCLEOTIDE SEQUENCE [LARGE SCALE GENOMIC DNA]</scope>
    <source>
        <strain evidence="2">cv. Yunnan</strain>
    </source>
</reference>
<organism evidence="1 2">
    <name type="scientific">Smallanthus sonchifolius</name>
    <dbReference type="NCBI Taxonomy" id="185202"/>
    <lineage>
        <taxon>Eukaryota</taxon>
        <taxon>Viridiplantae</taxon>
        <taxon>Streptophyta</taxon>
        <taxon>Embryophyta</taxon>
        <taxon>Tracheophyta</taxon>
        <taxon>Spermatophyta</taxon>
        <taxon>Magnoliopsida</taxon>
        <taxon>eudicotyledons</taxon>
        <taxon>Gunneridae</taxon>
        <taxon>Pentapetalae</taxon>
        <taxon>asterids</taxon>
        <taxon>campanulids</taxon>
        <taxon>Asterales</taxon>
        <taxon>Asteraceae</taxon>
        <taxon>Asteroideae</taxon>
        <taxon>Heliantheae alliance</taxon>
        <taxon>Millerieae</taxon>
        <taxon>Smallanthus</taxon>
    </lineage>
</organism>
<name>A0ACB8ZZY7_9ASTR</name>
<comment type="caution">
    <text evidence="1">The sequence shown here is derived from an EMBL/GenBank/DDBJ whole genome shotgun (WGS) entry which is preliminary data.</text>
</comment>